<proteinExistence type="predicted"/>
<accession>A0A427YVJ3</accession>
<protein>
    <submittedName>
        <fullName evidence="1">Uncharacterized protein</fullName>
    </submittedName>
</protein>
<dbReference type="AlphaFoldDB" id="A0A427YVJ3"/>
<gene>
    <name evidence="1" type="ORF">EHS25_000203</name>
</gene>
<evidence type="ECO:0000313" key="2">
    <source>
        <dbReference type="Proteomes" id="UP000279259"/>
    </source>
</evidence>
<keyword evidence="2" id="KW-1185">Reference proteome</keyword>
<sequence>MTPDLPAARRVYETVDIRRQILQHLDPKDLVRIVTLEKAFFMDAASFLYRTVPFRTASGLQARTKRQRHYCESVRHVRCHEKERDIIYPYTFKLDEKLVIRLRKKFTRLRSISHKSKDTATTLRLADDGTGTMDYTANIREHCPRLKKFHITMSGLGHDGRVVTEQDLRLCAETYDGPLDEVNLTVGDVTAFQLPGLAIGRILPCLGKHTTHIPQSDARIARLRHVNFAELDIINVQQYRNIQFGPDGSLVRPPRDDVQHRWNGVVIAVDELQILARHLEKHLPALKDKAKEAVSRHVPRPDDFQVRLLIAQLRSSIAAHGPAVEAARELRDRLTSFIDAEDDLKDTLVEMDKRRQALEKGGGAENGE</sequence>
<reference evidence="1 2" key="1">
    <citation type="submission" date="2018-11" db="EMBL/GenBank/DDBJ databases">
        <title>Genome sequence of Saitozyma podzolica DSM 27192.</title>
        <authorList>
            <person name="Aliyu H."/>
            <person name="Gorte O."/>
            <person name="Ochsenreither K."/>
        </authorList>
    </citation>
    <scope>NUCLEOTIDE SEQUENCE [LARGE SCALE GENOMIC DNA]</scope>
    <source>
        <strain evidence="1 2">DSM 27192</strain>
    </source>
</reference>
<dbReference type="OrthoDB" id="10453055at2759"/>
<evidence type="ECO:0000313" key="1">
    <source>
        <dbReference type="EMBL" id="RSH95117.1"/>
    </source>
</evidence>
<dbReference type="EMBL" id="RSCD01000001">
    <property type="protein sequence ID" value="RSH95117.1"/>
    <property type="molecule type" value="Genomic_DNA"/>
</dbReference>
<dbReference type="Proteomes" id="UP000279259">
    <property type="component" value="Unassembled WGS sequence"/>
</dbReference>
<organism evidence="1 2">
    <name type="scientific">Saitozyma podzolica</name>
    <dbReference type="NCBI Taxonomy" id="1890683"/>
    <lineage>
        <taxon>Eukaryota</taxon>
        <taxon>Fungi</taxon>
        <taxon>Dikarya</taxon>
        <taxon>Basidiomycota</taxon>
        <taxon>Agaricomycotina</taxon>
        <taxon>Tremellomycetes</taxon>
        <taxon>Tremellales</taxon>
        <taxon>Trimorphomycetaceae</taxon>
        <taxon>Saitozyma</taxon>
    </lineage>
</organism>
<name>A0A427YVJ3_9TREE</name>
<comment type="caution">
    <text evidence="1">The sequence shown here is derived from an EMBL/GenBank/DDBJ whole genome shotgun (WGS) entry which is preliminary data.</text>
</comment>